<dbReference type="AlphaFoldDB" id="A0A9N7V682"/>
<sequence>MSTAASEHCALHQHLPYDANVVSVKTSPHDTDSEKRKEEKLNVKRQGISSTTCVDERKCDTNEAEKISEQAAFEIKGSDAARLSGYTESEEIRLQQHSTARQTAKPFLKRLRRAKGCMHVGGIYKLPEVCSLSPSLLLPYSSCPFSSSSFPQLCHINMNVGLRGPTSCSPNVCLICSSVAMVTDAPVFLPSSRVGDKRERLAVSGDTVHSVEIQSQHLAVPRKKIGLHGL</sequence>
<dbReference type="EMBL" id="CADEAL010003146">
    <property type="protein sequence ID" value="CAB1443643.1"/>
    <property type="molecule type" value="Genomic_DNA"/>
</dbReference>
<dbReference type="Proteomes" id="UP001153269">
    <property type="component" value="Unassembled WGS sequence"/>
</dbReference>
<comment type="caution">
    <text evidence="1">The sequence shown here is derived from an EMBL/GenBank/DDBJ whole genome shotgun (WGS) entry which is preliminary data.</text>
</comment>
<reference evidence="1" key="1">
    <citation type="submission" date="2020-03" db="EMBL/GenBank/DDBJ databases">
        <authorList>
            <person name="Weist P."/>
        </authorList>
    </citation>
    <scope>NUCLEOTIDE SEQUENCE</scope>
</reference>
<evidence type="ECO:0000313" key="2">
    <source>
        <dbReference type="Proteomes" id="UP001153269"/>
    </source>
</evidence>
<accession>A0A9N7V682</accession>
<protein>
    <submittedName>
        <fullName evidence="1">Uncharacterized protein</fullName>
    </submittedName>
</protein>
<evidence type="ECO:0000313" key="1">
    <source>
        <dbReference type="EMBL" id="CAB1443643.1"/>
    </source>
</evidence>
<keyword evidence="2" id="KW-1185">Reference proteome</keyword>
<organism evidence="1 2">
    <name type="scientific">Pleuronectes platessa</name>
    <name type="common">European plaice</name>
    <dbReference type="NCBI Taxonomy" id="8262"/>
    <lineage>
        <taxon>Eukaryota</taxon>
        <taxon>Metazoa</taxon>
        <taxon>Chordata</taxon>
        <taxon>Craniata</taxon>
        <taxon>Vertebrata</taxon>
        <taxon>Euteleostomi</taxon>
        <taxon>Actinopterygii</taxon>
        <taxon>Neopterygii</taxon>
        <taxon>Teleostei</taxon>
        <taxon>Neoteleostei</taxon>
        <taxon>Acanthomorphata</taxon>
        <taxon>Carangaria</taxon>
        <taxon>Pleuronectiformes</taxon>
        <taxon>Pleuronectoidei</taxon>
        <taxon>Pleuronectidae</taxon>
        <taxon>Pleuronectes</taxon>
    </lineage>
</organism>
<proteinExistence type="predicted"/>
<gene>
    <name evidence="1" type="ORF">PLEPLA_LOCUS31359</name>
</gene>
<name>A0A9N7V682_PLEPL</name>